<organism evidence="2 3">
    <name type="scientific">Permianibacter aggregans</name>
    <dbReference type="NCBI Taxonomy" id="1510150"/>
    <lineage>
        <taxon>Bacteria</taxon>
        <taxon>Pseudomonadati</taxon>
        <taxon>Pseudomonadota</taxon>
        <taxon>Gammaproteobacteria</taxon>
        <taxon>Pseudomonadales</taxon>
        <taxon>Pseudomonadaceae</taxon>
        <taxon>Permianibacter</taxon>
    </lineage>
</organism>
<keyword evidence="1" id="KW-1133">Transmembrane helix</keyword>
<sequence>MKRFFKWLGIGVGAIIVVLALVGIWFWHAPLPNLHWTLNRAFMKVVMDSPETLTQLHMLEQFGLTFHQDDLDDESIAAGDEALAMMKEIGAEIHSFDREDLPYQQQLSYDMATWMLDRMESGADKWRFHNYPVNQLFGVQNGFPSFMESAHQISGVSDAEDYNARLSKVGTKFSQVLEGLKLREEKGILPPTFVVTKVLDEMNGFVNTPVEENILYASFKKKLEEAGIEEATQAGLLAETAKQMQESVYPAYQLLIDYFTALKPKTTSDDGVWKLPNGDEFYRFVLQMFTTSEMSPEEIHVLGLKEVERIQAQMREILAAEGYDTTKPVGTLMRDLASEERFLYPDTPEGRQQILQDYQQIIDEISAGLDPWFAVQPKAGVKVERIPEFKEKTAPGAYYNPPAMDGSRPGIFYANLYDINATPKFGMRTLAYHEAVPGHHFQIAIAQEQKELPLFRRMAPFTAYTEGWALYSEQLAWEAGFQKNPYDNLGRLQGELFRAVRLVVDTGIHYKRWTREQAIEYMLTNTGNAESDVVSEIERYIVMPGQACAYKVGMIEMLKLREKAQQQLGPKFDIKAFHDVVLKNGAMPLATLNKVIDDWIAEVQKG</sequence>
<dbReference type="Proteomes" id="UP000295375">
    <property type="component" value="Unassembled WGS sequence"/>
</dbReference>
<dbReference type="PANTHER" id="PTHR33361:SF2">
    <property type="entry name" value="DUF885 DOMAIN-CONTAINING PROTEIN"/>
    <property type="match status" value="1"/>
</dbReference>
<evidence type="ECO:0000313" key="2">
    <source>
        <dbReference type="EMBL" id="TDQ46843.1"/>
    </source>
</evidence>
<reference evidence="2 3" key="1">
    <citation type="submission" date="2019-03" db="EMBL/GenBank/DDBJ databases">
        <title>Genomic Encyclopedia of Type Strains, Phase IV (KMG-IV): sequencing the most valuable type-strain genomes for metagenomic binning, comparative biology and taxonomic classification.</title>
        <authorList>
            <person name="Goeker M."/>
        </authorList>
    </citation>
    <scope>NUCLEOTIDE SEQUENCE [LARGE SCALE GENOMIC DNA]</scope>
    <source>
        <strain evidence="2 3">DSM 103792</strain>
    </source>
</reference>
<dbReference type="RefSeq" id="WP_133591629.1">
    <property type="nucleotide sequence ID" value="NZ_CP037953.1"/>
</dbReference>
<comment type="caution">
    <text evidence="2">The sequence shown here is derived from an EMBL/GenBank/DDBJ whole genome shotgun (WGS) entry which is preliminary data.</text>
</comment>
<dbReference type="EMBL" id="SNYM01000012">
    <property type="protein sequence ID" value="TDQ46843.1"/>
    <property type="molecule type" value="Genomic_DNA"/>
</dbReference>
<keyword evidence="1" id="KW-0812">Transmembrane</keyword>
<keyword evidence="1" id="KW-0472">Membrane</keyword>
<dbReference type="PANTHER" id="PTHR33361">
    <property type="entry name" value="GLR0591 PROTEIN"/>
    <property type="match status" value="1"/>
</dbReference>
<dbReference type="OrthoDB" id="9769898at2"/>
<dbReference type="Pfam" id="PF05960">
    <property type="entry name" value="DUF885"/>
    <property type="match status" value="1"/>
</dbReference>
<feature type="transmembrane region" description="Helical" evidence="1">
    <location>
        <begin position="7"/>
        <end position="27"/>
    </location>
</feature>
<dbReference type="InterPro" id="IPR010281">
    <property type="entry name" value="DUF885"/>
</dbReference>
<gene>
    <name evidence="2" type="ORF">EV696_112105</name>
</gene>
<name>A0A4R6UN18_9GAMM</name>
<keyword evidence="3" id="KW-1185">Reference proteome</keyword>
<evidence type="ECO:0000256" key="1">
    <source>
        <dbReference type="SAM" id="Phobius"/>
    </source>
</evidence>
<protein>
    <submittedName>
        <fullName evidence="2">Uncharacterized protein (DUF885 family)</fullName>
    </submittedName>
</protein>
<accession>A0A4R6UN18</accession>
<evidence type="ECO:0000313" key="3">
    <source>
        <dbReference type="Proteomes" id="UP000295375"/>
    </source>
</evidence>
<dbReference type="AlphaFoldDB" id="A0A4R6UN18"/>
<proteinExistence type="predicted"/>